<protein>
    <submittedName>
        <fullName evidence="2">Heterocyst frequency control protein PatD</fullName>
    </submittedName>
</protein>
<proteinExistence type="predicted"/>
<evidence type="ECO:0000256" key="1">
    <source>
        <dbReference type="SAM" id="Coils"/>
    </source>
</evidence>
<keyword evidence="3" id="KW-1185">Reference proteome</keyword>
<sequence length="118" mass="13700">MEAIAGYSHRLGQLQQLLGEDGMASHAAELQQFFQQTVWIRITAADVGQRQSRWDAIATEMYRDMRLLVVEVNFAKSAHQRDTRQQRLEQLQQRIERLQGFVQLLQSLMADEVTERAL</sequence>
<comment type="caution">
    <text evidence="2">The sequence shown here is derived from an EMBL/GenBank/DDBJ whole genome shotgun (WGS) entry which is preliminary data.</text>
</comment>
<dbReference type="NCBIfam" id="NF037954">
    <property type="entry name" value="het_cyst_PatD"/>
    <property type="match status" value="1"/>
</dbReference>
<keyword evidence="1" id="KW-0175">Coiled coil</keyword>
<organism evidence="2 3">
    <name type="scientific">Leptothoe kymatousa TAU-MAC 1615</name>
    <dbReference type="NCBI Taxonomy" id="2364775"/>
    <lineage>
        <taxon>Bacteria</taxon>
        <taxon>Bacillati</taxon>
        <taxon>Cyanobacteriota</taxon>
        <taxon>Cyanophyceae</taxon>
        <taxon>Nodosilineales</taxon>
        <taxon>Cymatolegaceae</taxon>
        <taxon>Leptothoe</taxon>
        <taxon>Leptothoe kymatousa</taxon>
    </lineage>
</organism>
<gene>
    <name evidence="2" type="primary">patD</name>
    <name evidence="2" type="ORF">IXB28_11670</name>
</gene>
<evidence type="ECO:0000313" key="3">
    <source>
        <dbReference type="Proteomes" id="UP001196661"/>
    </source>
</evidence>
<dbReference type="InterPro" id="IPR047810">
    <property type="entry name" value="PatD-like"/>
</dbReference>
<accession>A0ABS5Y5S3</accession>
<evidence type="ECO:0000313" key="2">
    <source>
        <dbReference type="EMBL" id="MBT9312868.1"/>
    </source>
</evidence>
<dbReference type="Proteomes" id="UP001196661">
    <property type="component" value="Unassembled WGS sequence"/>
</dbReference>
<dbReference type="EMBL" id="JADOER010000011">
    <property type="protein sequence ID" value="MBT9312868.1"/>
    <property type="molecule type" value="Genomic_DNA"/>
</dbReference>
<feature type="coiled-coil region" evidence="1">
    <location>
        <begin position="81"/>
        <end position="108"/>
    </location>
</feature>
<name>A0ABS5Y5S3_9CYAN</name>
<reference evidence="2 3" key="1">
    <citation type="journal article" date="2021" name="Mar. Drugs">
        <title>Genome Reduction and Secondary Metabolism of the Marine Sponge-Associated Cyanobacterium Leptothoe.</title>
        <authorList>
            <person name="Konstantinou D."/>
            <person name="Popin R.V."/>
            <person name="Fewer D.P."/>
            <person name="Sivonen K."/>
            <person name="Gkelis S."/>
        </authorList>
    </citation>
    <scope>NUCLEOTIDE SEQUENCE [LARGE SCALE GENOMIC DNA]</scope>
    <source>
        <strain evidence="2 3">TAU-MAC 1615</strain>
    </source>
</reference>